<feature type="transmembrane region" description="Helical" evidence="3">
    <location>
        <begin position="195"/>
        <end position="215"/>
    </location>
</feature>
<dbReference type="CDD" id="cd03404">
    <property type="entry name" value="SPFH_HflK"/>
    <property type="match status" value="1"/>
</dbReference>
<feature type="transmembrane region" description="Helical" evidence="3">
    <location>
        <begin position="305"/>
        <end position="325"/>
    </location>
</feature>
<feature type="domain" description="Band 7" evidence="4">
    <location>
        <begin position="320"/>
        <end position="503"/>
    </location>
</feature>
<dbReference type="OrthoDB" id="9779595at2"/>
<dbReference type="Proteomes" id="UP000248132">
    <property type="component" value="Unassembled WGS sequence"/>
</dbReference>
<dbReference type="PANTHER" id="PTHR42911:SF1">
    <property type="entry name" value="MODULATOR OF FTSH PROTEASE HFLC"/>
    <property type="match status" value="1"/>
</dbReference>
<dbReference type="GO" id="GO:0008233">
    <property type="term" value="F:peptidase activity"/>
    <property type="evidence" value="ECO:0007669"/>
    <property type="project" value="UniProtKB-KW"/>
</dbReference>
<name>A0A318XPB6_9FIRM</name>
<keyword evidence="5" id="KW-0378">Hydrolase</keyword>
<feature type="transmembrane region" description="Helical" evidence="3">
    <location>
        <begin position="125"/>
        <end position="143"/>
    </location>
</feature>
<dbReference type="InterPro" id="IPR001107">
    <property type="entry name" value="Band_7"/>
</dbReference>
<feature type="compositionally biased region" description="Basic and acidic residues" evidence="2">
    <location>
        <begin position="619"/>
        <end position="638"/>
    </location>
</feature>
<dbReference type="AlphaFoldDB" id="A0A318XPB6"/>
<evidence type="ECO:0000256" key="2">
    <source>
        <dbReference type="SAM" id="MobiDB-lite"/>
    </source>
</evidence>
<dbReference type="InterPro" id="IPR010201">
    <property type="entry name" value="HflK"/>
</dbReference>
<keyword evidence="6" id="KW-1185">Reference proteome</keyword>
<comment type="caution">
    <text evidence="5">The sequence shown here is derived from an EMBL/GenBank/DDBJ whole genome shotgun (WGS) entry which is preliminary data.</text>
</comment>
<comment type="similarity">
    <text evidence="1">Belongs to the band 7/mec-2 family. HflK subfamily.</text>
</comment>
<proteinExistence type="inferred from homology"/>
<evidence type="ECO:0000313" key="6">
    <source>
        <dbReference type="Proteomes" id="UP000248132"/>
    </source>
</evidence>
<accession>A0A318XPB6</accession>
<organism evidence="5 6">
    <name type="scientific">Ruminiclostridium sufflavum DSM 19573</name>
    <dbReference type="NCBI Taxonomy" id="1121337"/>
    <lineage>
        <taxon>Bacteria</taxon>
        <taxon>Bacillati</taxon>
        <taxon>Bacillota</taxon>
        <taxon>Clostridia</taxon>
        <taxon>Eubacteriales</taxon>
        <taxon>Oscillospiraceae</taxon>
        <taxon>Ruminiclostridium</taxon>
    </lineage>
</organism>
<evidence type="ECO:0000256" key="3">
    <source>
        <dbReference type="SAM" id="Phobius"/>
    </source>
</evidence>
<dbReference type="EMBL" id="QKMR01000001">
    <property type="protein sequence ID" value="PYG90176.1"/>
    <property type="molecule type" value="Genomic_DNA"/>
</dbReference>
<keyword evidence="3" id="KW-0472">Membrane</keyword>
<protein>
    <submittedName>
        <fullName evidence="5">Regulator of protease activity HflC (Stomatin/prohibitin superfamily)</fullName>
    </submittedName>
</protein>
<keyword evidence="3" id="KW-1133">Transmembrane helix</keyword>
<dbReference type="SUPFAM" id="SSF117892">
    <property type="entry name" value="Band 7/SPFH domain"/>
    <property type="match status" value="1"/>
</dbReference>
<gene>
    <name evidence="5" type="ORF">LY28_00056</name>
</gene>
<dbReference type="PANTHER" id="PTHR42911">
    <property type="entry name" value="MODULATOR OF FTSH PROTEASE HFLC"/>
    <property type="match status" value="1"/>
</dbReference>
<keyword evidence="5" id="KW-0645">Protease</keyword>
<dbReference type="InterPro" id="IPR036013">
    <property type="entry name" value="Band_7/SPFH_dom_sf"/>
</dbReference>
<dbReference type="RefSeq" id="WP_110460160.1">
    <property type="nucleotide sequence ID" value="NZ_QKMR01000001.1"/>
</dbReference>
<evidence type="ECO:0000259" key="4">
    <source>
        <dbReference type="SMART" id="SM00244"/>
    </source>
</evidence>
<dbReference type="GO" id="GO:0006508">
    <property type="term" value="P:proteolysis"/>
    <property type="evidence" value="ECO:0007669"/>
    <property type="project" value="UniProtKB-KW"/>
</dbReference>
<keyword evidence="3" id="KW-0812">Transmembrane</keyword>
<dbReference type="GO" id="GO:0016020">
    <property type="term" value="C:membrane"/>
    <property type="evidence" value="ECO:0007669"/>
    <property type="project" value="InterPro"/>
</dbReference>
<dbReference type="SMART" id="SM00244">
    <property type="entry name" value="PHB"/>
    <property type="match status" value="1"/>
</dbReference>
<feature type="transmembrane region" description="Helical" evidence="3">
    <location>
        <begin position="38"/>
        <end position="59"/>
    </location>
</feature>
<feature type="transmembrane region" description="Helical" evidence="3">
    <location>
        <begin position="163"/>
        <end position="183"/>
    </location>
</feature>
<evidence type="ECO:0000256" key="1">
    <source>
        <dbReference type="ARBA" id="ARBA00006971"/>
    </source>
</evidence>
<feature type="transmembrane region" description="Helical" evidence="3">
    <location>
        <begin position="12"/>
        <end position="32"/>
    </location>
</feature>
<dbReference type="Pfam" id="PF01145">
    <property type="entry name" value="Band_7"/>
    <property type="match status" value="1"/>
</dbReference>
<feature type="transmembrane region" description="Helical" evidence="3">
    <location>
        <begin position="227"/>
        <end position="245"/>
    </location>
</feature>
<sequence>MSAEKVKNDKYTRILSCCRIGFLFLTLLFIGIGMKYSLFSIVQLGIFQIAVVVFVSLAIQYRKYELRLEKDTAGTNKNDNNQEAHQSDQLTNAVADNKQPAAKKLFFLKGNKSKKKNPKQKLKKFSEFTYPLCMLFTALILIYKELNIFMDLKDAEYIGKPPVLIGIFVLSMSFVFLVSSNLFRQFEEDGYGYKMLRLFISASQRLSLICGLAVLAGCFEFGQIEHWLSYFICVLLIIIFTEVGFQAGRYFADERDKQSIELNFYILQALLSGGNPVSRLMSDMENNTGISFRSTWTIRFIRRNILTITLIAGILFWMMTSFVQINPEQQGVLFSFGRLDKTQPLLPGIHLKLPWPVQTVKTYPVYKVKSFTVGYETSKRGDYLWTANHNGEEYKLLLGGGKELVSINMQVYFKIGNLYDYILQYDAPEERLKAEAYRILLNETVVTDLDKLLSLNRSSFSEMVKQKLQETSKKQRIGIDVTNVALISIHPPIEIAEQYQEIVSADIQKQTIVTNAEAYAGSAIPKAEKAKEEMVKTSRVESLMRKSQATGDVLKYSYAQKAYHINKSAYLEWKWLETLERILPDKKIYLLDKNLNLQKGSLWFDMRKTEATASSCNPADEHKADLQEGEKTNGEEAY</sequence>
<reference evidence="5 6" key="1">
    <citation type="submission" date="2018-06" db="EMBL/GenBank/DDBJ databases">
        <title>Genomic Encyclopedia of Type Strains, Phase I: the one thousand microbial genomes (KMG-I) project.</title>
        <authorList>
            <person name="Kyrpides N."/>
        </authorList>
    </citation>
    <scope>NUCLEOTIDE SEQUENCE [LARGE SCALE GENOMIC DNA]</scope>
    <source>
        <strain evidence="5 6">DSM 19573</strain>
    </source>
</reference>
<dbReference type="Gene3D" id="3.30.479.30">
    <property type="entry name" value="Band 7 domain"/>
    <property type="match status" value="1"/>
</dbReference>
<evidence type="ECO:0000313" key="5">
    <source>
        <dbReference type="EMBL" id="PYG90176.1"/>
    </source>
</evidence>
<feature type="region of interest" description="Disordered" evidence="2">
    <location>
        <begin position="614"/>
        <end position="638"/>
    </location>
</feature>